<evidence type="ECO:0000259" key="8">
    <source>
        <dbReference type="PROSITE" id="PS52035"/>
    </source>
</evidence>
<dbReference type="GO" id="GO:0004181">
    <property type="term" value="F:metallocarboxypeptidase activity"/>
    <property type="evidence" value="ECO:0007669"/>
    <property type="project" value="InterPro"/>
</dbReference>
<sequence>MPMYVFKDHFPYTYSQMLSDLHNLCACFPGTARLEITGRSVLHRPLCALCVGSRSSTSHLLLQGAIHGREYTTARLLVAQAAHLLRSRTPLLKKFCFHFLPMTNPDGVILSQSQRLTGLQDPIYRQDKWEGNTRQSMEDYALRWKANALGVDLNRNFPAGWSTLKSRPYPSSQEHKGTAPLCAPETRYLALYTLKLPLAATISYHEAGSVIYCEYGADAQVLTESRRLGQEISALTGYPLVTDPTLPGGGYRDWVMDTLHIPSLTIEIGQGSAPLSPEEYPDILRRNLEVPEAAAQVISSANSLY</sequence>
<dbReference type="InterPro" id="IPR000834">
    <property type="entry name" value="Peptidase_M14"/>
</dbReference>
<comment type="similarity">
    <text evidence="2 7">Belongs to the peptidase M14 family.</text>
</comment>
<comment type="caution">
    <text evidence="7">Lacks conserved residue(s) required for the propagation of feature annotation.</text>
</comment>
<dbReference type="GO" id="GO:0008270">
    <property type="term" value="F:zinc ion binding"/>
    <property type="evidence" value="ECO:0007669"/>
    <property type="project" value="InterPro"/>
</dbReference>
<evidence type="ECO:0000256" key="7">
    <source>
        <dbReference type="PROSITE-ProRule" id="PRU01379"/>
    </source>
</evidence>
<keyword evidence="3" id="KW-0645">Protease</keyword>
<accession>A0A9D1WK29</accession>
<gene>
    <name evidence="9" type="ORF">IAA45_11220</name>
</gene>
<dbReference type="Proteomes" id="UP000886817">
    <property type="component" value="Unassembled WGS sequence"/>
</dbReference>
<dbReference type="SMART" id="SM00631">
    <property type="entry name" value="Zn_pept"/>
    <property type="match status" value="1"/>
</dbReference>
<comment type="caution">
    <text evidence="9">The sequence shown here is derived from an EMBL/GenBank/DDBJ whole genome shotgun (WGS) entry which is preliminary data.</text>
</comment>
<evidence type="ECO:0000313" key="9">
    <source>
        <dbReference type="EMBL" id="HIX60267.1"/>
    </source>
</evidence>
<reference evidence="9" key="1">
    <citation type="journal article" date="2021" name="PeerJ">
        <title>Extensive microbial diversity within the chicken gut microbiome revealed by metagenomics and culture.</title>
        <authorList>
            <person name="Gilroy R."/>
            <person name="Ravi A."/>
            <person name="Getino M."/>
            <person name="Pursley I."/>
            <person name="Horton D.L."/>
            <person name="Alikhan N.F."/>
            <person name="Baker D."/>
            <person name="Gharbi K."/>
            <person name="Hall N."/>
            <person name="Watson M."/>
            <person name="Adriaenssens E.M."/>
            <person name="Foster-Nyarko E."/>
            <person name="Jarju S."/>
            <person name="Secka A."/>
            <person name="Antonio M."/>
            <person name="Oren A."/>
            <person name="Chaudhuri R.R."/>
            <person name="La Ragione R."/>
            <person name="Hildebrand F."/>
            <person name="Pallen M.J."/>
        </authorList>
    </citation>
    <scope>NUCLEOTIDE SEQUENCE</scope>
    <source>
        <strain evidence="9">ChiSjej1B19-8411</strain>
    </source>
</reference>
<dbReference type="AlphaFoldDB" id="A0A9D1WK29"/>
<evidence type="ECO:0000256" key="6">
    <source>
        <dbReference type="ARBA" id="ARBA00023049"/>
    </source>
</evidence>
<dbReference type="EMBL" id="DXEX01000241">
    <property type="protein sequence ID" value="HIX60267.1"/>
    <property type="molecule type" value="Genomic_DNA"/>
</dbReference>
<evidence type="ECO:0000313" key="10">
    <source>
        <dbReference type="Proteomes" id="UP000886817"/>
    </source>
</evidence>
<keyword evidence="6" id="KW-0482">Metalloprotease</keyword>
<dbReference type="PROSITE" id="PS52035">
    <property type="entry name" value="PEPTIDASE_M14"/>
    <property type="match status" value="1"/>
</dbReference>
<keyword evidence="4" id="KW-0378">Hydrolase</keyword>
<evidence type="ECO:0000256" key="4">
    <source>
        <dbReference type="ARBA" id="ARBA00022801"/>
    </source>
</evidence>
<organism evidence="9 10">
    <name type="scientific">Candidatus Blautia gallistercoris</name>
    <dbReference type="NCBI Taxonomy" id="2838490"/>
    <lineage>
        <taxon>Bacteria</taxon>
        <taxon>Bacillati</taxon>
        <taxon>Bacillota</taxon>
        <taxon>Clostridia</taxon>
        <taxon>Lachnospirales</taxon>
        <taxon>Lachnospiraceae</taxon>
        <taxon>Blautia</taxon>
    </lineage>
</organism>
<keyword evidence="5" id="KW-0862">Zinc</keyword>
<reference evidence="9" key="2">
    <citation type="submission" date="2021-04" db="EMBL/GenBank/DDBJ databases">
        <authorList>
            <person name="Gilroy R."/>
        </authorList>
    </citation>
    <scope>NUCLEOTIDE SEQUENCE</scope>
    <source>
        <strain evidence="9">ChiSjej1B19-8411</strain>
    </source>
</reference>
<dbReference type="Gene3D" id="3.40.630.10">
    <property type="entry name" value="Zn peptidases"/>
    <property type="match status" value="1"/>
</dbReference>
<dbReference type="PANTHER" id="PTHR11705:SF143">
    <property type="entry name" value="SLL0236 PROTEIN"/>
    <property type="match status" value="1"/>
</dbReference>
<evidence type="ECO:0000256" key="1">
    <source>
        <dbReference type="ARBA" id="ARBA00001947"/>
    </source>
</evidence>
<evidence type="ECO:0000256" key="3">
    <source>
        <dbReference type="ARBA" id="ARBA00022670"/>
    </source>
</evidence>
<comment type="cofactor">
    <cofactor evidence="1">
        <name>Zn(2+)</name>
        <dbReference type="ChEBI" id="CHEBI:29105"/>
    </cofactor>
</comment>
<dbReference type="SUPFAM" id="SSF53187">
    <property type="entry name" value="Zn-dependent exopeptidases"/>
    <property type="match status" value="1"/>
</dbReference>
<proteinExistence type="inferred from homology"/>
<feature type="domain" description="Peptidase M14" evidence="8">
    <location>
        <begin position="10"/>
        <end position="305"/>
    </location>
</feature>
<protein>
    <recommendedName>
        <fullName evidence="8">Peptidase M14 domain-containing protein</fullName>
    </recommendedName>
</protein>
<dbReference type="GO" id="GO:0006508">
    <property type="term" value="P:proteolysis"/>
    <property type="evidence" value="ECO:0007669"/>
    <property type="project" value="UniProtKB-KW"/>
</dbReference>
<evidence type="ECO:0000256" key="5">
    <source>
        <dbReference type="ARBA" id="ARBA00022833"/>
    </source>
</evidence>
<name>A0A9D1WK29_9FIRM</name>
<evidence type="ECO:0000256" key="2">
    <source>
        <dbReference type="ARBA" id="ARBA00005988"/>
    </source>
</evidence>
<dbReference type="PANTHER" id="PTHR11705">
    <property type="entry name" value="PROTEASE FAMILY M14 CARBOXYPEPTIDASE A,B"/>
    <property type="match status" value="1"/>
</dbReference>
<dbReference type="GO" id="GO:0005615">
    <property type="term" value="C:extracellular space"/>
    <property type="evidence" value="ECO:0007669"/>
    <property type="project" value="TreeGrafter"/>
</dbReference>
<dbReference type="Pfam" id="PF00246">
    <property type="entry name" value="Peptidase_M14"/>
    <property type="match status" value="1"/>
</dbReference>